<comment type="similarity">
    <text evidence="1">Belongs to the peptidase T1B family. HslV subfamily.</text>
</comment>
<dbReference type="InterPro" id="IPR022281">
    <property type="entry name" value="ATP-dep_Prtase_HsIV_su"/>
</dbReference>
<evidence type="ECO:0000256" key="5">
    <source>
        <dbReference type="ARBA" id="ARBA00023053"/>
    </source>
</evidence>
<dbReference type="InterPro" id="IPR001353">
    <property type="entry name" value="Proteasome_sua/b"/>
</dbReference>
<evidence type="ECO:0000256" key="2">
    <source>
        <dbReference type="ARBA" id="ARBA00022670"/>
    </source>
</evidence>
<dbReference type="SUPFAM" id="SSF56235">
    <property type="entry name" value="N-terminal nucleophile aminohydrolases (Ntn hydrolases)"/>
    <property type="match status" value="1"/>
</dbReference>
<dbReference type="PANTHER" id="PTHR32194">
    <property type="entry name" value="METALLOPROTEASE TLDD"/>
    <property type="match status" value="1"/>
</dbReference>
<protein>
    <submittedName>
        <fullName evidence="6">ATP-dependent protease subunit HslV</fullName>
        <ecNumber evidence="6">3.4.25.2</ecNumber>
    </submittedName>
</protein>
<keyword evidence="4 6" id="KW-0378">Hydrolase</keyword>
<evidence type="ECO:0000256" key="4">
    <source>
        <dbReference type="ARBA" id="ARBA00022801"/>
    </source>
</evidence>
<dbReference type="NCBIfam" id="TIGR03692">
    <property type="entry name" value="ATP_dep_HslV"/>
    <property type="match status" value="1"/>
</dbReference>
<dbReference type="RefSeq" id="WP_274372846.1">
    <property type="nucleotide sequence ID" value="NZ_CP072943.1"/>
</dbReference>
<proteinExistence type="inferred from homology"/>
<dbReference type="PROSITE" id="PS51476">
    <property type="entry name" value="PROTEASOME_BETA_2"/>
    <property type="match status" value="1"/>
</dbReference>
<evidence type="ECO:0000313" key="7">
    <source>
        <dbReference type="Proteomes" id="UP000671879"/>
    </source>
</evidence>
<dbReference type="GO" id="GO:0004298">
    <property type="term" value="F:threonine-type endopeptidase activity"/>
    <property type="evidence" value="ECO:0007669"/>
    <property type="project" value="UniProtKB-KW"/>
</dbReference>
<dbReference type="InterPro" id="IPR029055">
    <property type="entry name" value="Ntn_hydrolases_N"/>
</dbReference>
<keyword evidence="3" id="KW-0888">Threonine protease</keyword>
<dbReference type="Pfam" id="PF00227">
    <property type="entry name" value="Proteasome"/>
    <property type="match status" value="1"/>
</dbReference>
<evidence type="ECO:0000256" key="3">
    <source>
        <dbReference type="ARBA" id="ARBA00022698"/>
    </source>
</evidence>
<dbReference type="GO" id="GO:0051603">
    <property type="term" value="P:proteolysis involved in protein catabolic process"/>
    <property type="evidence" value="ECO:0007669"/>
    <property type="project" value="InterPro"/>
</dbReference>
<dbReference type="PIRSF" id="PIRSF039093">
    <property type="entry name" value="HslV"/>
    <property type="match status" value="1"/>
</dbReference>
<dbReference type="GO" id="GO:0005839">
    <property type="term" value="C:proteasome core complex"/>
    <property type="evidence" value="ECO:0007669"/>
    <property type="project" value="InterPro"/>
</dbReference>
<reference evidence="7" key="1">
    <citation type="submission" date="2021-04" db="EMBL/GenBank/DDBJ databases">
        <title>A novel Synergistetes isolate from a pyrite-forming mixed culture.</title>
        <authorList>
            <person name="Bunk B."/>
            <person name="Sproer C."/>
            <person name="Spring S."/>
            <person name="Pester M."/>
        </authorList>
    </citation>
    <scope>NUCLEOTIDE SEQUENCE [LARGE SCALE GENOMIC DNA]</scope>
    <source>
        <strain evidence="7">J.5.4.2-T.3.5.2</strain>
    </source>
</reference>
<name>A0A9Q7EY65_9BACT</name>
<keyword evidence="2 6" id="KW-0645">Protease</keyword>
<dbReference type="InterPro" id="IPR023333">
    <property type="entry name" value="Proteasome_suB-type"/>
</dbReference>
<sequence length="179" mass="18878">MELLKGTTILCVRKEGLVAMAGDGQVTLGTQIIKASARKVRRIGGDKVLAGFAGSTADAMTLLERFEKRLGEEQGRLARAAVALVKEWRTDKALRRLEAMMLVADAEQTLLLSGAGDVLEPEGDAATIGSGSGFALAAARAFLESGTLDAEAVARRSLEIASEICIYTNDALTVEVLGR</sequence>
<dbReference type="Proteomes" id="UP000671879">
    <property type="component" value="Chromosome"/>
</dbReference>
<accession>A0A9Q7EY65</accession>
<dbReference type="AlphaFoldDB" id="A0A9Q7EY65"/>
<evidence type="ECO:0000313" key="6">
    <source>
        <dbReference type="EMBL" id="QTX31676.1"/>
    </source>
</evidence>
<evidence type="ECO:0000256" key="1">
    <source>
        <dbReference type="ARBA" id="ARBA00006053"/>
    </source>
</evidence>
<dbReference type="GO" id="GO:0009376">
    <property type="term" value="C:HslUV protease complex"/>
    <property type="evidence" value="ECO:0007669"/>
    <property type="project" value="InterPro"/>
</dbReference>
<organism evidence="6 7">
    <name type="scientific">Aminithiophilus ramosus</name>
    <dbReference type="NCBI Taxonomy" id="3029084"/>
    <lineage>
        <taxon>Bacteria</taxon>
        <taxon>Thermotogati</taxon>
        <taxon>Synergistota</taxon>
        <taxon>Synergistia</taxon>
        <taxon>Synergistales</taxon>
        <taxon>Aminithiophilaceae</taxon>
        <taxon>Aminithiophilus</taxon>
    </lineage>
</organism>
<keyword evidence="5" id="KW-0915">Sodium</keyword>
<keyword evidence="7" id="KW-1185">Reference proteome</keyword>
<dbReference type="EC" id="3.4.25.2" evidence="6"/>
<gene>
    <name evidence="6" type="primary">hslV</name>
    <name evidence="6" type="ORF">KAR29_09960</name>
</gene>
<dbReference type="EMBL" id="CP072943">
    <property type="protein sequence ID" value="QTX31676.1"/>
    <property type="molecule type" value="Genomic_DNA"/>
</dbReference>
<dbReference type="PANTHER" id="PTHR32194:SF7">
    <property type="entry name" value="ATP-DEPENDENT PROTEASE SUBUNIT HSLV"/>
    <property type="match status" value="1"/>
</dbReference>
<dbReference type="KEGG" id="aram:KAR29_09960"/>
<dbReference type="NCBIfam" id="NF003964">
    <property type="entry name" value="PRK05456.1"/>
    <property type="match status" value="1"/>
</dbReference>
<dbReference type="Gene3D" id="3.60.20.10">
    <property type="entry name" value="Glutamine Phosphoribosylpyrophosphate, subunit 1, domain 1"/>
    <property type="match status" value="1"/>
</dbReference>